<protein>
    <submittedName>
        <fullName evidence="2">Transposase</fullName>
    </submittedName>
</protein>
<proteinExistence type="predicted"/>
<reference evidence="3" key="1">
    <citation type="submission" date="2016-12" db="EMBL/GenBank/DDBJ databases">
        <title>Draft Genome Sequences od Carboxydothermus pertinax and islandicus, Hydrogenogenic Carboxydotrophic Bacteria.</title>
        <authorList>
            <person name="Fukuyama Y."/>
            <person name="Ohmae K."/>
            <person name="Yoneda Y."/>
            <person name="Yoshida T."/>
            <person name="Sako Y."/>
        </authorList>
    </citation>
    <scope>NUCLEOTIDE SEQUENCE [LARGE SCALE GENOMIC DNA]</scope>
    <source>
        <strain evidence="3">SET</strain>
    </source>
</reference>
<organism evidence="2 3">
    <name type="scientific">Carboxydothermus islandicus</name>
    <dbReference type="NCBI Taxonomy" id="661089"/>
    <lineage>
        <taxon>Bacteria</taxon>
        <taxon>Bacillati</taxon>
        <taxon>Bacillota</taxon>
        <taxon>Clostridia</taxon>
        <taxon>Thermoanaerobacterales</taxon>
        <taxon>Thermoanaerobacteraceae</taxon>
        <taxon>Carboxydothermus</taxon>
    </lineage>
</organism>
<evidence type="ECO:0000313" key="3">
    <source>
        <dbReference type="Proteomes" id="UP000187338"/>
    </source>
</evidence>
<sequence length="80" mass="9306">VDKIMDRLVEQIQEILPDFGKHLAIDSKAISSYAKRPNKEVHADGRRDTDADYGKKEYKGKSKDGKVWEKVVKWFGYKLH</sequence>
<feature type="non-terminal residue" evidence="2">
    <location>
        <position position="80"/>
    </location>
</feature>
<feature type="compositionally biased region" description="Basic and acidic residues" evidence="1">
    <location>
        <begin position="37"/>
        <end position="56"/>
    </location>
</feature>
<dbReference type="STRING" id="661089.ciss_17330"/>
<dbReference type="EMBL" id="BDJL01000067">
    <property type="protein sequence ID" value="GAV25800.1"/>
    <property type="molecule type" value="Genomic_DNA"/>
</dbReference>
<accession>A0A1L8D3P8</accession>
<evidence type="ECO:0000313" key="2">
    <source>
        <dbReference type="EMBL" id="GAV25800.1"/>
    </source>
</evidence>
<evidence type="ECO:0000256" key="1">
    <source>
        <dbReference type="SAM" id="MobiDB-lite"/>
    </source>
</evidence>
<dbReference type="Proteomes" id="UP000187338">
    <property type="component" value="Unassembled WGS sequence"/>
</dbReference>
<keyword evidence="3" id="KW-1185">Reference proteome</keyword>
<feature type="region of interest" description="Disordered" evidence="1">
    <location>
        <begin position="36"/>
        <end position="56"/>
    </location>
</feature>
<gene>
    <name evidence="2" type="ORF">ciss_17330</name>
</gene>
<name>A0A1L8D3P8_9THEO</name>
<dbReference type="AlphaFoldDB" id="A0A1L8D3P8"/>
<feature type="non-terminal residue" evidence="2">
    <location>
        <position position="1"/>
    </location>
</feature>
<comment type="caution">
    <text evidence="2">The sequence shown here is derived from an EMBL/GenBank/DDBJ whole genome shotgun (WGS) entry which is preliminary data.</text>
</comment>